<organism evidence="3 4">
    <name type="scientific">Aegilops tauschii subsp. strangulata</name>
    <name type="common">Goatgrass</name>
    <dbReference type="NCBI Taxonomy" id="200361"/>
    <lineage>
        <taxon>Eukaryota</taxon>
        <taxon>Viridiplantae</taxon>
        <taxon>Streptophyta</taxon>
        <taxon>Embryophyta</taxon>
        <taxon>Tracheophyta</taxon>
        <taxon>Spermatophyta</taxon>
        <taxon>Magnoliopsida</taxon>
        <taxon>Liliopsida</taxon>
        <taxon>Poales</taxon>
        <taxon>Poaceae</taxon>
        <taxon>BOP clade</taxon>
        <taxon>Pooideae</taxon>
        <taxon>Triticodae</taxon>
        <taxon>Triticeae</taxon>
        <taxon>Triticinae</taxon>
        <taxon>Aegilops</taxon>
    </lineage>
</organism>
<dbReference type="PANTHER" id="PTHR31284">
    <property type="entry name" value="ACID PHOSPHATASE-LIKE PROTEIN"/>
    <property type="match status" value="1"/>
</dbReference>
<accession>A0A453SE31</accession>
<dbReference type="InterPro" id="IPR005519">
    <property type="entry name" value="Acid_phosphat_B-like"/>
</dbReference>
<evidence type="ECO:0000313" key="3">
    <source>
        <dbReference type="EnsemblPlants" id="AET7Gv20905900.1"/>
    </source>
</evidence>
<dbReference type="CDD" id="cd07535">
    <property type="entry name" value="HAD_VSP"/>
    <property type="match status" value="1"/>
</dbReference>
<dbReference type="EnsemblPlants" id="AET7Gv20905900.1">
    <property type="protein sequence ID" value="AET7Gv20905900.1"/>
    <property type="gene ID" value="AET7Gv20905900"/>
</dbReference>
<dbReference type="GO" id="GO:0003993">
    <property type="term" value="F:acid phosphatase activity"/>
    <property type="evidence" value="ECO:0007669"/>
    <property type="project" value="InterPro"/>
</dbReference>
<dbReference type="AlphaFoldDB" id="A0A453SE31"/>
<reference evidence="3" key="5">
    <citation type="journal article" date="2021" name="G3 (Bethesda)">
        <title>Aegilops tauschii genome assembly Aet v5.0 features greater sequence contiguity and improved annotation.</title>
        <authorList>
            <person name="Wang L."/>
            <person name="Zhu T."/>
            <person name="Rodriguez J.C."/>
            <person name="Deal K.R."/>
            <person name="Dubcovsky J."/>
            <person name="McGuire P.E."/>
            <person name="Lux T."/>
            <person name="Spannagl M."/>
            <person name="Mayer K.F.X."/>
            <person name="Baldrich P."/>
            <person name="Meyers B.C."/>
            <person name="Huo N."/>
            <person name="Gu Y.Q."/>
            <person name="Zhou H."/>
            <person name="Devos K.M."/>
            <person name="Bennetzen J.L."/>
            <person name="Unver T."/>
            <person name="Budak H."/>
            <person name="Gulick P.J."/>
            <person name="Galiba G."/>
            <person name="Kalapos B."/>
            <person name="Nelson D.R."/>
            <person name="Li P."/>
            <person name="You F.M."/>
            <person name="Luo M.C."/>
            <person name="Dvorak J."/>
        </authorList>
    </citation>
    <scope>NUCLEOTIDE SEQUENCE [LARGE SCALE GENOMIC DNA]</scope>
    <source>
        <strain evidence="3">cv. AL8/78</strain>
    </source>
</reference>
<reference evidence="4" key="2">
    <citation type="journal article" date="2017" name="Nat. Plants">
        <title>The Aegilops tauschii genome reveals multiple impacts of transposons.</title>
        <authorList>
            <person name="Zhao G."/>
            <person name="Zou C."/>
            <person name="Li K."/>
            <person name="Wang K."/>
            <person name="Li T."/>
            <person name="Gao L."/>
            <person name="Zhang X."/>
            <person name="Wang H."/>
            <person name="Yang Z."/>
            <person name="Liu X."/>
            <person name="Jiang W."/>
            <person name="Mao L."/>
            <person name="Kong X."/>
            <person name="Jiao Y."/>
            <person name="Jia J."/>
        </authorList>
    </citation>
    <scope>NUCLEOTIDE SEQUENCE [LARGE SCALE GENOMIC DNA]</scope>
    <source>
        <strain evidence="4">cv. AL8/78</strain>
    </source>
</reference>
<evidence type="ECO:0000256" key="1">
    <source>
        <dbReference type="ARBA" id="ARBA00022729"/>
    </source>
</evidence>
<dbReference type="SUPFAM" id="SSF56784">
    <property type="entry name" value="HAD-like"/>
    <property type="match status" value="1"/>
</dbReference>
<dbReference type="PANTHER" id="PTHR31284:SF10">
    <property type="entry name" value="ACID PHOSPHATASE-LIKE PROTEIN"/>
    <property type="match status" value="1"/>
</dbReference>
<feature type="compositionally biased region" description="Pro residues" evidence="2">
    <location>
        <begin position="43"/>
        <end position="57"/>
    </location>
</feature>
<sequence>LEIQSRCPNGDTPILAKDSHGAPCARPTSPVIAKSSKAIPSPTAKPEPGRSPIPSQSPPTMRHILLVLAAAAAVVVAGAEPVLRQVTDFPTAVSSGVSDADALFCDSWRLSVETANAGPWRTVPARCGASVRAYMEGERYASDSAVAAAESLAFAAQAFASGVGGAMPAWVFDVDETLLSNAPYYAVSGWGLQEFNETSFDAWVDIAKAPALPSSLKLYNELQGLGFHIILLTGRSELQRNATEENLLFAGYHSWEKLILRQISDIGKTAVQYKSERRAAMEAEGFKILGNSGDQWSDLIGLPMATRSFKLPNPMYFIS</sequence>
<reference evidence="4" key="1">
    <citation type="journal article" date="2014" name="Science">
        <title>Ancient hybridizations among the ancestral genomes of bread wheat.</title>
        <authorList>
            <consortium name="International Wheat Genome Sequencing Consortium,"/>
            <person name="Marcussen T."/>
            <person name="Sandve S.R."/>
            <person name="Heier L."/>
            <person name="Spannagl M."/>
            <person name="Pfeifer M."/>
            <person name="Jakobsen K.S."/>
            <person name="Wulff B.B."/>
            <person name="Steuernagel B."/>
            <person name="Mayer K.F."/>
            <person name="Olsen O.A."/>
        </authorList>
    </citation>
    <scope>NUCLEOTIDE SEQUENCE [LARGE SCALE GENOMIC DNA]</scope>
    <source>
        <strain evidence="4">cv. AL8/78</strain>
    </source>
</reference>
<evidence type="ECO:0000256" key="2">
    <source>
        <dbReference type="SAM" id="MobiDB-lite"/>
    </source>
</evidence>
<dbReference type="InterPro" id="IPR023214">
    <property type="entry name" value="HAD_sf"/>
</dbReference>
<dbReference type="Gene3D" id="3.40.50.1000">
    <property type="entry name" value="HAD superfamily/HAD-like"/>
    <property type="match status" value="1"/>
</dbReference>
<evidence type="ECO:0000313" key="4">
    <source>
        <dbReference type="Proteomes" id="UP000015105"/>
    </source>
</evidence>
<keyword evidence="4" id="KW-1185">Reference proteome</keyword>
<dbReference type="STRING" id="200361.A0A453SE31"/>
<proteinExistence type="predicted"/>
<reference evidence="3" key="3">
    <citation type="journal article" date="2017" name="Nature">
        <title>Genome sequence of the progenitor of the wheat D genome Aegilops tauschii.</title>
        <authorList>
            <person name="Luo M.C."/>
            <person name="Gu Y.Q."/>
            <person name="Puiu D."/>
            <person name="Wang H."/>
            <person name="Twardziok S.O."/>
            <person name="Deal K.R."/>
            <person name="Huo N."/>
            <person name="Zhu T."/>
            <person name="Wang L."/>
            <person name="Wang Y."/>
            <person name="McGuire P.E."/>
            <person name="Liu S."/>
            <person name="Long H."/>
            <person name="Ramasamy R.K."/>
            <person name="Rodriguez J.C."/>
            <person name="Van S.L."/>
            <person name="Yuan L."/>
            <person name="Wang Z."/>
            <person name="Xia Z."/>
            <person name="Xiao L."/>
            <person name="Anderson O.D."/>
            <person name="Ouyang S."/>
            <person name="Liang Y."/>
            <person name="Zimin A.V."/>
            <person name="Pertea G."/>
            <person name="Qi P."/>
            <person name="Bennetzen J.L."/>
            <person name="Dai X."/>
            <person name="Dawson M.W."/>
            <person name="Muller H.G."/>
            <person name="Kugler K."/>
            <person name="Rivarola-Duarte L."/>
            <person name="Spannagl M."/>
            <person name="Mayer K.F.X."/>
            <person name="Lu F.H."/>
            <person name="Bevan M.W."/>
            <person name="Leroy P."/>
            <person name="Li P."/>
            <person name="You F.M."/>
            <person name="Sun Q."/>
            <person name="Liu Z."/>
            <person name="Lyons E."/>
            <person name="Wicker T."/>
            <person name="Salzberg S.L."/>
            <person name="Devos K.M."/>
            <person name="Dvorak J."/>
        </authorList>
    </citation>
    <scope>NUCLEOTIDE SEQUENCE [LARGE SCALE GENOMIC DNA]</scope>
    <source>
        <strain evidence="3">cv. AL8/78</strain>
    </source>
</reference>
<evidence type="ECO:0008006" key="5">
    <source>
        <dbReference type="Google" id="ProtNLM"/>
    </source>
</evidence>
<protein>
    <recommendedName>
        <fullName evidence="5">Acid phosphatase</fullName>
    </recommendedName>
</protein>
<keyword evidence="1" id="KW-0732">Signal</keyword>
<dbReference type="InterPro" id="IPR010028">
    <property type="entry name" value="Acid_phosphatase_pln"/>
</dbReference>
<dbReference type="NCBIfam" id="TIGR01675">
    <property type="entry name" value="plant-AP"/>
    <property type="match status" value="1"/>
</dbReference>
<reference evidence="3" key="4">
    <citation type="submission" date="2019-03" db="UniProtKB">
        <authorList>
            <consortium name="EnsemblPlants"/>
        </authorList>
    </citation>
    <scope>IDENTIFICATION</scope>
</reference>
<feature type="region of interest" description="Disordered" evidence="2">
    <location>
        <begin position="1"/>
        <end position="57"/>
    </location>
</feature>
<dbReference type="Proteomes" id="UP000015105">
    <property type="component" value="Chromosome 7D"/>
</dbReference>
<dbReference type="Pfam" id="PF03767">
    <property type="entry name" value="Acid_phosphat_B"/>
    <property type="match status" value="1"/>
</dbReference>
<name>A0A453SE31_AEGTS</name>
<dbReference type="InterPro" id="IPR036412">
    <property type="entry name" value="HAD-like_sf"/>
</dbReference>
<dbReference type="Gramene" id="AET7Gv20905900.1">
    <property type="protein sequence ID" value="AET7Gv20905900.1"/>
    <property type="gene ID" value="AET7Gv20905900"/>
</dbReference>